<protein>
    <submittedName>
        <fullName evidence="5">ABC transporter ATP-binding protein</fullName>
    </submittedName>
</protein>
<dbReference type="PANTHER" id="PTHR43776:SF8">
    <property type="entry name" value="ABC TRANSPORTER, ATP-BINDING PROTEIN"/>
    <property type="match status" value="1"/>
</dbReference>
<dbReference type="GO" id="GO:0016887">
    <property type="term" value="F:ATP hydrolysis activity"/>
    <property type="evidence" value="ECO:0007669"/>
    <property type="project" value="InterPro"/>
</dbReference>
<dbReference type="CDD" id="cd03257">
    <property type="entry name" value="ABC_NikE_OppD_transporters"/>
    <property type="match status" value="1"/>
</dbReference>
<keyword evidence="6" id="KW-1185">Reference proteome</keyword>
<dbReference type="SUPFAM" id="SSF52540">
    <property type="entry name" value="P-loop containing nucleoside triphosphate hydrolases"/>
    <property type="match status" value="1"/>
</dbReference>
<name>A0A6N9YNT7_9ACTN</name>
<dbReference type="InterPro" id="IPR027417">
    <property type="entry name" value="P-loop_NTPase"/>
</dbReference>
<dbReference type="RefSeq" id="WP_163819284.1">
    <property type="nucleotide sequence ID" value="NZ_JAAGOB010000007.1"/>
</dbReference>
<accession>A0A6N9YNT7</accession>
<evidence type="ECO:0000313" key="6">
    <source>
        <dbReference type="Proteomes" id="UP000469185"/>
    </source>
</evidence>
<dbReference type="GO" id="GO:0005524">
    <property type="term" value="F:ATP binding"/>
    <property type="evidence" value="ECO:0007669"/>
    <property type="project" value="UniProtKB-KW"/>
</dbReference>
<dbReference type="InterPro" id="IPR013563">
    <property type="entry name" value="Oligopep_ABC_C"/>
</dbReference>
<dbReference type="GO" id="GO:0055085">
    <property type="term" value="P:transmembrane transport"/>
    <property type="evidence" value="ECO:0007669"/>
    <property type="project" value="UniProtKB-ARBA"/>
</dbReference>
<proteinExistence type="predicted"/>
<dbReference type="GO" id="GO:0015833">
    <property type="term" value="P:peptide transport"/>
    <property type="evidence" value="ECO:0007669"/>
    <property type="project" value="InterPro"/>
</dbReference>
<dbReference type="InterPro" id="IPR003593">
    <property type="entry name" value="AAA+_ATPase"/>
</dbReference>
<comment type="caution">
    <text evidence="5">The sequence shown here is derived from an EMBL/GenBank/DDBJ whole genome shotgun (WGS) entry which is preliminary data.</text>
</comment>
<evidence type="ECO:0000256" key="2">
    <source>
        <dbReference type="ARBA" id="ARBA00022741"/>
    </source>
</evidence>
<keyword evidence="2" id="KW-0547">Nucleotide-binding</keyword>
<dbReference type="PROSITE" id="PS00211">
    <property type="entry name" value="ABC_TRANSPORTER_1"/>
    <property type="match status" value="1"/>
</dbReference>
<organism evidence="5 6">
    <name type="scientific">Phytoactinopolyspora alkaliphila</name>
    <dbReference type="NCBI Taxonomy" id="1783498"/>
    <lineage>
        <taxon>Bacteria</taxon>
        <taxon>Bacillati</taxon>
        <taxon>Actinomycetota</taxon>
        <taxon>Actinomycetes</taxon>
        <taxon>Jiangellales</taxon>
        <taxon>Jiangellaceae</taxon>
        <taxon>Phytoactinopolyspora</taxon>
    </lineage>
</organism>
<dbReference type="Proteomes" id="UP000469185">
    <property type="component" value="Unassembled WGS sequence"/>
</dbReference>
<evidence type="ECO:0000313" key="5">
    <source>
        <dbReference type="EMBL" id="NED96499.1"/>
    </source>
</evidence>
<dbReference type="Pfam" id="PF00005">
    <property type="entry name" value="ABC_tran"/>
    <property type="match status" value="1"/>
</dbReference>
<feature type="domain" description="ABC transporter" evidence="4">
    <location>
        <begin position="1"/>
        <end position="227"/>
    </location>
</feature>
<dbReference type="SMART" id="SM00382">
    <property type="entry name" value="AAA"/>
    <property type="match status" value="1"/>
</dbReference>
<dbReference type="EMBL" id="JAAGOB010000007">
    <property type="protein sequence ID" value="NED96499.1"/>
    <property type="molecule type" value="Genomic_DNA"/>
</dbReference>
<dbReference type="PROSITE" id="PS50893">
    <property type="entry name" value="ABC_TRANSPORTER_2"/>
    <property type="match status" value="1"/>
</dbReference>
<keyword evidence="1" id="KW-0813">Transport</keyword>
<evidence type="ECO:0000256" key="3">
    <source>
        <dbReference type="ARBA" id="ARBA00022840"/>
    </source>
</evidence>
<dbReference type="AlphaFoldDB" id="A0A6N9YNT7"/>
<dbReference type="PANTHER" id="PTHR43776">
    <property type="entry name" value="TRANSPORT ATP-BINDING PROTEIN"/>
    <property type="match status" value="1"/>
</dbReference>
<reference evidence="5 6" key="1">
    <citation type="submission" date="2020-02" db="EMBL/GenBank/DDBJ databases">
        <authorList>
            <person name="Li X.-J."/>
            <person name="Feng X.-M."/>
        </authorList>
    </citation>
    <scope>NUCLEOTIDE SEQUENCE [LARGE SCALE GENOMIC DNA]</scope>
    <source>
        <strain evidence="5 6">CGMCC 4.7225</strain>
    </source>
</reference>
<dbReference type="InterPro" id="IPR003439">
    <property type="entry name" value="ABC_transporter-like_ATP-bd"/>
</dbReference>
<dbReference type="Gene3D" id="3.40.50.300">
    <property type="entry name" value="P-loop containing nucleotide triphosphate hydrolases"/>
    <property type="match status" value="1"/>
</dbReference>
<dbReference type="Pfam" id="PF08352">
    <property type="entry name" value="oligo_HPY"/>
    <property type="match status" value="1"/>
</dbReference>
<dbReference type="InterPro" id="IPR050319">
    <property type="entry name" value="ABC_transp_ATP-bind"/>
</dbReference>
<evidence type="ECO:0000259" key="4">
    <source>
        <dbReference type="PROSITE" id="PS50893"/>
    </source>
</evidence>
<gene>
    <name evidence="5" type="ORF">G1H11_14410</name>
</gene>
<keyword evidence="3 5" id="KW-0067">ATP-binding</keyword>
<evidence type="ECO:0000256" key="1">
    <source>
        <dbReference type="ARBA" id="ARBA00022448"/>
    </source>
</evidence>
<dbReference type="InterPro" id="IPR017871">
    <property type="entry name" value="ABC_transporter-like_CS"/>
</dbReference>
<sequence>MQDVDLVVKEGEVVALVGQSGSGKSTLGRLLVRLEDPSSGQVLSEGRNVTAITGAELRKYRRRAQIIFQNPYESLDPRYTVAMSVGEPLALFGIGTRRERAERIRQALSDVGLTPVDRYLGSHPHELSGGQRQRVSIARALVVEPALIVADEPVSMLDASVRSGVMNLLLDIQQANGISCVFITHDLAAARHMSQRVAVMHAGRIVEQGPTDDLIANPQHEYTQKLIDAALVNEIGHQPSA</sequence>